<organism evidence="1 2">
    <name type="scientific">Micractinium conductrix</name>
    <dbReference type="NCBI Taxonomy" id="554055"/>
    <lineage>
        <taxon>Eukaryota</taxon>
        <taxon>Viridiplantae</taxon>
        <taxon>Chlorophyta</taxon>
        <taxon>core chlorophytes</taxon>
        <taxon>Trebouxiophyceae</taxon>
        <taxon>Chlorellales</taxon>
        <taxon>Chlorellaceae</taxon>
        <taxon>Chlorella clade</taxon>
        <taxon>Micractinium</taxon>
    </lineage>
</organism>
<accession>A0A2P6V6T9</accession>
<sequence length="202" mass="22951">MLLGGLELQAAMARAAAGQDDMSMPWADETQEWQMKEQQYREQLERHYHAQAEAEFNSSLASYYQERRQHQHQQQRLNQVLYGHAPSTFQQQHQHAGGAAFHAHLQQQHHHQHPGFQQRHMQFGHQHQQHVPQQGGDCWMADWRPAASPRQPLAAVNGMGGGMQWEAAAAMQGIKRGAEALSAGGDEACPDSALKRRFFRHP</sequence>
<evidence type="ECO:0000313" key="2">
    <source>
        <dbReference type="Proteomes" id="UP000239649"/>
    </source>
</evidence>
<protein>
    <submittedName>
        <fullName evidence="1">Uncharacterized protein</fullName>
    </submittedName>
</protein>
<dbReference type="AlphaFoldDB" id="A0A2P6V6T9"/>
<name>A0A2P6V6T9_9CHLO</name>
<dbReference type="EMBL" id="LHPF02000024">
    <property type="protein sequence ID" value="PSC69806.1"/>
    <property type="molecule type" value="Genomic_DNA"/>
</dbReference>
<gene>
    <name evidence="1" type="ORF">C2E20_6688</name>
</gene>
<evidence type="ECO:0000313" key="1">
    <source>
        <dbReference type="EMBL" id="PSC69806.1"/>
    </source>
</evidence>
<comment type="caution">
    <text evidence="1">The sequence shown here is derived from an EMBL/GenBank/DDBJ whole genome shotgun (WGS) entry which is preliminary data.</text>
</comment>
<dbReference type="Proteomes" id="UP000239649">
    <property type="component" value="Unassembled WGS sequence"/>
</dbReference>
<keyword evidence="2" id="KW-1185">Reference proteome</keyword>
<proteinExistence type="predicted"/>
<reference evidence="1 2" key="1">
    <citation type="journal article" date="2018" name="Plant J.">
        <title>Genome sequences of Chlorella sorokiniana UTEX 1602 and Micractinium conductrix SAG 241.80: implications to maltose excretion by a green alga.</title>
        <authorList>
            <person name="Arriola M.B."/>
            <person name="Velmurugan N."/>
            <person name="Zhang Y."/>
            <person name="Plunkett M.H."/>
            <person name="Hondzo H."/>
            <person name="Barney B.M."/>
        </authorList>
    </citation>
    <scope>NUCLEOTIDE SEQUENCE [LARGE SCALE GENOMIC DNA]</scope>
    <source>
        <strain evidence="1 2">SAG 241.80</strain>
    </source>
</reference>